<dbReference type="GO" id="GO:1902000">
    <property type="term" value="P:homogentisate catabolic process"/>
    <property type="evidence" value="ECO:0007669"/>
    <property type="project" value="TreeGrafter"/>
</dbReference>
<comment type="similarity">
    <text evidence="4 23">Belongs to the G-alpha family.</text>
</comment>
<evidence type="ECO:0000256" key="16">
    <source>
        <dbReference type="ARBA" id="ARBA00023232"/>
    </source>
</evidence>
<dbReference type="GO" id="GO:0046872">
    <property type="term" value="F:metal ion binding"/>
    <property type="evidence" value="ECO:0007669"/>
    <property type="project" value="UniProtKB-UniRule"/>
</dbReference>
<keyword evidence="7 19" id="KW-0479">Metal-binding</keyword>
<feature type="binding site" evidence="21">
    <location>
        <position position="155"/>
    </location>
    <ligand>
        <name>substrate</name>
    </ligand>
</feature>
<evidence type="ECO:0000256" key="19">
    <source>
        <dbReference type="PIRSR" id="PIRSR601019-2"/>
    </source>
</evidence>
<comment type="subcellular location">
    <subcellularLocation>
        <location evidence="23">Cell membrane</location>
    </subcellularLocation>
</comment>
<dbReference type="InterPro" id="IPR002976">
    <property type="entry name" value="Plant_Gprotein_alpha"/>
</dbReference>
<dbReference type="GO" id="GO:0001664">
    <property type="term" value="F:G protein-coupled receptor binding"/>
    <property type="evidence" value="ECO:0007669"/>
    <property type="project" value="UniProtKB-UniRule"/>
</dbReference>
<gene>
    <name evidence="26" type="ORF">CBR_g46703</name>
</gene>
<dbReference type="GO" id="GO:0006559">
    <property type="term" value="P:L-phenylalanine catabolic process"/>
    <property type="evidence" value="ECO:0007669"/>
    <property type="project" value="UniProtKB-UniPathway"/>
</dbReference>
<dbReference type="STRING" id="69332.A0A388K401"/>
<evidence type="ECO:0000313" key="26">
    <source>
        <dbReference type="EMBL" id="GBG64746.1"/>
    </source>
</evidence>
<evidence type="ECO:0000256" key="6">
    <source>
        <dbReference type="ARBA" id="ARBA00022707"/>
    </source>
</evidence>
<feature type="binding site" evidence="18">
    <location>
        <begin position="744"/>
        <end position="748"/>
    </location>
    <ligand>
        <name>GTP</name>
        <dbReference type="ChEBI" id="CHEBI:37565"/>
    </ligand>
</feature>
<evidence type="ECO:0000256" key="22">
    <source>
        <dbReference type="PIRSR" id="PIRSR605959-3"/>
    </source>
</evidence>
<comment type="similarity">
    <text evidence="5">Belongs to the FAH family.</text>
</comment>
<dbReference type="SMART" id="SM00275">
    <property type="entry name" value="G_alpha"/>
    <property type="match status" value="1"/>
</dbReference>
<feature type="binding site" evidence="18">
    <location>
        <begin position="716"/>
        <end position="722"/>
    </location>
    <ligand>
        <name>GTP</name>
        <dbReference type="ChEBI" id="CHEBI:37565"/>
    </ligand>
</feature>
<dbReference type="AlphaFoldDB" id="A0A388K401"/>
<evidence type="ECO:0000256" key="20">
    <source>
        <dbReference type="PIRSR" id="PIRSR605959-1"/>
    </source>
</evidence>
<comment type="pathway">
    <text evidence="3">Amino-acid degradation; L-phenylalanine degradation; acetoacetate and fumarate from L-phenylalanine: step 6/6.</text>
</comment>
<proteinExistence type="inferred from homology"/>
<evidence type="ECO:0000256" key="10">
    <source>
        <dbReference type="ARBA" id="ARBA00022837"/>
    </source>
</evidence>
<dbReference type="Gramene" id="GBG64746">
    <property type="protein sequence ID" value="GBG64746"/>
    <property type="gene ID" value="CBR_g46703"/>
</dbReference>
<evidence type="ECO:0000256" key="7">
    <source>
        <dbReference type="ARBA" id="ARBA00022723"/>
    </source>
</evidence>
<evidence type="ECO:0000256" key="17">
    <source>
        <dbReference type="ARBA" id="ARBA00023288"/>
    </source>
</evidence>
<dbReference type="SUPFAM" id="SSF47895">
    <property type="entry name" value="Transducin (alpha subunit), insertion domain"/>
    <property type="match status" value="1"/>
</dbReference>
<dbReference type="InterPro" id="IPR011025">
    <property type="entry name" value="GproteinA_insert"/>
</dbReference>
<evidence type="ECO:0000256" key="18">
    <source>
        <dbReference type="PIRSR" id="PIRSR601019-1"/>
    </source>
</evidence>
<dbReference type="GO" id="GO:0004334">
    <property type="term" value="F:fumarylacetoacetase activity"/>
    <property type="evidence" value="ECO:0007669"/>
    <property type="project" value="InterPro"/>
</dbReference>
<evidence type="ECO:0000256" key="2">
    <source>
        <dbReference type="ARBA" id="ARBA00001946"/>
    </source>
</evidence>
<dbReference type="GO" id="GO:0007188">
    <property type="term" value="P:adenylate cyclase-modulating G protein-coupled receptor signaling pathway"/>
    <property type="evidence" value="ECO:0007669"/>
    <property type="project" value="UniProtKB-UniRule"/>
</dbReference>
<dbReference type="PANTHER" id="PTHR43069:SF2">
    <property type="entry name" value="FUMARYLACETOACETASE"/>
    <property type="match status" value="1"/>
</dbReference>
<reference evidence="26 27" key="1">
    <citation type="journal article" date="2018" name="Cell">
        <title>The Chara Genome: Secondary Complexity and Implications for Plant Terrestrialization.</title>
        <authorList>
            <person name="Nishiyama T."/>
            <person name="Sakayama H."/>
            <person name="Vries J.D."/>
            <person name="Buschmann H."/>
            <person name="Saint-Marcoux D."/>
            <person name="Ullrich K.K."/>
            <person name="Haas F.B."/>
            <person name="Vanderstraeten L."/>
            <person name="Becker D."/>
            <person name="Lang D."/>
            <person name="Vosolsobe S."/>
            <person name="Rombauts S."/>
            <person name="Wilhelmsson P.K.I."/>
            <person name="Janitza P."/>
            <person name="Kern R."/>
            <person name="Heyl A."/>
            <person name="Rumpler F."/>
            <person name="Villalobos L.I.A.C."/>
            <person name="Clay J.M."/>
            <person name="Skokan R."/>
            <person name="Toyoda A."/>
            <person name="Suzuki Y."/>
            <person name="Kagoshima H."/>
            <person name="Schijlen E."/>
            <person name="Tajeshwar N."/>
            <person name="Catarino B."/>
            <person name="Hetherington A.J."/>
            <person name="Saltykova A."/>
            <person name="Bonnot C."/>
            <person name="Breuninger H."/>
            <person name="Symeonidi A."/>
            <person name="Radhakrishnan G.V."/>
            <person name="Van Nieuwerburgh F."/>
            <person name="Deforce D."/>
            <person name="Chang C."/>
            <person name="Karol K.G."/>
            <person name="Hedrich R."/>
            <person name="Ulvskov P."/>
            <person name="Glockner G."/>
            <person name="Delwiche C.F."/>
            <person name="Petrasek J."/>
            <person name="Van de Peer Y."/>
            <person name="Friml J."/>
            <person name="Beilby M."/>
            <person name="Dolan L."/>
            <person name="Kohara Y."/>
            <person name="Sugano S."/>
            <person name="Fujiyama A."/>
            <person name="Delaux P.-M."/>
            <person name="Quint M."/>
            <person name="TheiBen G."/>
            <person name="Hagemann M."/>
            <person name="Harholt J."/>
            <person name="Dunand C."/>
            <person name="Zachgo S."/>
            <person name="Langdale J."/>
            <person name="Maumus F."/>
            <person name="Straeten D.V.D."/>
            <person name="Gould S.B."/>
            <person name="Rensing S.A."/>
        </authorList>
    </citation>
    <scope>NUCLEOTIDE SEQUENCE [LARGE SCALE GENOMIC DNA]</scope>
    <source>
        <strain evidence="26 27">S276</strain>
    </source>
</reference>
<dbReference type="InterPro" id="IPR001019">
    <property type="entry name" value="Gprotein_alpha_su"/>
</dbReference>
<dbReference type="GO" id="GO:0006572">
    <property type="term" value="P:L-tyrosine catabolic process"/>
    <property type="evidence" value="ECO:0007669"/>
    <property type="project" value="UniProtKB-KW"/>
</dbReference>
<keyword evidence="10 22" id="KW-0106">Calcium</keyword>
<evidence type="ECO:0000256" key="12">
    <source>
        <dbReference type="ARBA" id="ARBA00022878"/>
    </source>
</evidence>
<dbReference type="Pfam" id="PF09298">
    <property type="entry name" value="FAA_hydrolase_N"/>
    <property type="match status" value="1"/>
</dbReference>
<evidence type="ECO:0000256" key="11">
    <source>
        <dbReference type="ARBA" id="ARBA00022842"/>
    </source>
</evidence>
<sequence>MAAQSSFIPVSRDSHFPLQNLPFGIFRPIRGSGARPRVGTAIGDFVVDLSALACRGAFSNCPHLCKGASEGCFAQSSLNAFIALGRDAWREARECLTSLLAEKDPYGAPSASCSSVSSSSLSLQYDDEIRGEAVIPISDVVMEMPVNVGDFTDFYSSRHHASNIAAIFRGGNNTLPANWVHLPTAYHGRASSIVVSGTPIHRPWGQVVSQQSSCSGLDSGPGVHHKHLQQCSPDLKPCEHLDFELEVAAVVGVGTTLGTRVSVEHARDHIFGFVLLNDWSARDIQKWESVPLGPLVGKNFGTSISPWVVTQDALEPFTCPAPVQDPPPLPYLRNPRRRSFDIRLEAAIRPPGATSGATVCRTNYRHLYWTVDQQMSHLTVGGCSLRPGDLLASGTVSGPETSSLACLLELSGGGTRDVVLNLGAEQSQPSDYESGYQEKPKGQVTRRFLEDGDEVVLSGYCDGGSYRVGFGTCLLIVVCPTAGAVRATLSLFGWGCGGRSDNEPMKTGRWRDCCGPSGLCGLGIGSVRCAMGCCLNKDDNSAQHERTQNSEIDKQIKRAERDDKQITKILLLGAGESGKSTIFKQIKVLFQRGFSDEERSDFKKIVHVNVYQSIKVLLDGRQDFFESDSNPVYSLLPGNERLAQKISDIANLSSPELPDLNGDAAAEIDRLWKDPGIQATFRRANELQLPDCAQYFFDNIDRIGAPDYIPTQEDVLFARIRTTGVAETEFVSPENPKLVYRVYDVGGQRNERRKWLHLFDGVSAIIFCVALSEYDQLLFEDESVNRMMETKQLFESVLQEQWFKKTAVMVFLNKFDIFRKKVTKVSLSKCEWFSDYRPVGGAQEVEHAYRYVARKFEDLFRQHTSQENYGRVFEVHKSTATDTEVVRRIFDAMDRAFLLQRLMEMDGN</sequence>
<feature type="binding site" evidence="22">
    <location>
        <position position="302"/>
    </location>
    <ligand>
        <name>Mg(2+)</name>
        <dbReference type="ChEBI" id="CHEBI:18420"/>
    </ligand>
</feature>
<dbReference type="PROSITE" id="PS51882">
    <property type="entry name" value="G_ALPHA"/>
    <property type="match status" value="1"/>
</dbReference>
<evidence type="ECO:0000256" key="4">
    <source>
        <dbReference type="ARBA" id="ARBA00005804"/>
    </source>
</evidence>
<feature type="binding site" evidence="19">
    <location>
        <position position="580"/>
    </location>
    <ligand>
        <name>Mg(2+)</name>
        <dbReference type="ChEBI" id="CHEBI:18420"/>
    </ligand>
</feature>
<dbReference type="InterPro" id="IPR011234">
    <property type="entry name" value="Fumarylacetoacetase-like_C"/>
</dbReference>
<evidence type="ECO:0000256" key="14">
    <source>
        <dbReference type="ARBA" id="ARBA00023139"/>
    </source>
</evidence>
<feature type="binding site" evidence="22">
    <location>
        <position position="278"/>
    </location>
    <ligand>
        <name>Mg(2+)</name>
        <dbReference type="ChEBI" id="CHEBI:18420"/>
    </ligand>
</feature>
<feature type="binding site" evidence="18">
    <location>
        <begin position="576"/>
        <end position="581"/>
    </location>
    <ligand>
        <name>GTP</name>
        <dbReference type="ChEBI" id="CHEBI:37565"/>
    </ligand>
</feature>
<dbReference type="SUPFAM" id="SSF52540">
    <property type="entry name" value="P-loop containing nucleoside triphosphate hydrolases"/>
    <property type="match status" value="1"/>
</dbReference>
<organism evidence="26 27">
    <name type="scientific">Chara braunii</name>
    <name type="common">Braun's stonewort</name>
    <dbReference type="NCBI Taxonomy" id="69332"/>
    <lineage>
        <taxon>Eukaryota</taxon>
        <taxon>Viridiplantae</taxon>
        <taxon>Streptophyta</taxon>
        <taxon>Charophyceae</taxon>
        <taxon>Charales</taxon>
        <taxon>Characeae</taxon>
        <taxon>Chara</taxon>
    </lineage>
</organism>
<feature type="binding site" evidence="21">
    <location>
        <position position="169"/>
    </location>
    <ligand>
        <name>substrate</name>
    </ligand>
</feature>
<dbReference type="PANTHER" id="PTHR43069">
    <property type="entry name" value="FUMARYLACETOACETASE"/>
    <property type="match status" value="1"/>
</dbReference>
<dbReference type="Proteomes" id="UP000265515">
    <property type="component" value="Unassembled WGS sequence"/>
</dbReference>
<evidence type="ECO:0000256" key="9">
    <source>
        <dbReference type="ARBA" id="ARBA00022801"/>
    </source>
</evidence>
<keyword evidence="6 23" id="KW-0519">Myristate</keyword>
<dbReference type="InterPro" id="IPR027417">
    <property type="entry name" value="P-loop_NTPase"/>
</dbReference>
<dbReference type="UniPathway" id="UPA00139">
    <property type="reaction ID" value="UER00341"/>
</dbReference>
<dbReference type="InterPro" id="IPR005959">
    <property type="entry name" value="Fumarylacetoacetase"/>
</dbReference>
<dbReference type="Gene3D" id="2.30.30.230">
    <property type="entry name" value="Fumarylacetoacetase, N-terminal domain"/>
    <property type="match status" value="1"/>
</dbReference>
<dbReference type="Gene3D" id="3.40.50.300">
    <property type="entry name" value="P-loop containing nucleotide triphosphate hydrolases"/>
    <property type="match status" value="1"/>
</dbReference>
<feature type="active site" description="Proton acceptor" evidence="20">
    <location>
        <position position="160"/>
    </location>
</feature>
<dbReference type="NCBIfam" id="TIGR01266">
    <property type="entry name" value="fum_ac_acetase"/>
    <property type="match status" value="1"/>
</dbReference>
<dbReference type="PRINTS" id="PR01242">
    <property type="entry name" value="GPROTEINAPLT"/>
</dbReference>
<keyword evidence="8 18" id="KW-0547">Nucleotide-binding</keyword>
<evidence type="ECO:0000259" key="24">
    <source>
        <dbReference type="Pfam" id="PF01557"/>
    </source>
</evidence>
<keyword evidence="14 23" id="KW-0564">Palmitate</keyword>
<evidence type="ECO:0000256" key="15">
    <source>
        <dbReference type="ARBA" id="ARBA00023224"/>
    </source>
</evidence>
<protein>
    <recommendedName>
        <fullName evidence="23">Guanine nucleotide-binding protein alpha subunit</fullName>
        <shortName evidence="23">GP-alpha</shortName>
    </recommendedName>
</protein>
<dbReference type="Pfam" id="PF01557">
    <property type="entry name" value="FAA_hydrolase"/>
    <property type="match status" value="1"/>
</dbReference>
<keyword evidence="27" id="KW-1185">Reference proteome</keyword>
<evidence type="ECO:0000259" key="25">
    <source>
        <dbReference type="Pfam" id="PF09298"/>
    </source>
</evidence>
<keyword evidence="15 23" id="KW-0807">Transducer</keyword>
<keyword evidence="23" id="KW-1003">Cell membrane</keyword>
<evidence type="ECO:0000256" key="5">
    <source>
        <dbReference type="ARBA" id="ARBA00010211"/>
    </source>
</evidence>
<feature type="binding site" evidence="22">
    <location>
        <position position="246"/>
    </location>
    <ligand>
        <name>Ca(2+)</name>
        <dbReference type="ChEBI" id="CHEBI:29108"/>
    </ligand>
</feature>
<dbReference type="Gene3D" id="3.90.850.10">
    <property type="entry name" value="Fumarylacetoacetase-like, C-terminal domain"/>
    <property type="match status" value="1"/>
</dbReference>
<dbReference type="SUPFAM" id="SSF63433">
    <property type="entry name" value="Fumarylacetoacetate hydrolase, FAH, N-terminal domain"/>
    <property type="match status" value="1"/>
</dbReference>
<keyword evidence="12" id="KW-0828">Tyrosine catabolism</keyword>
<evidence type="ECO:0000256" key="1">
    <source>
        <dbReference type="ARBA" id="ARBA00001913"/>
    </source>
</evidence>
<dbReference type="Pfam" id="PF00503">
    <property type="entry name" value="G-alpha"/>
    <property type="match status" value="1"/>
</dbReference>
<accession>A0A388K401</accession>
<feature type="binding site" evidence="21">
    <location>
        <position position="395"/>
    </location>
    <ligand>
        <name>substrate</name>
    </ligand>
</feature>
<keyword evidence="23" id="KW-0472">Membrane</keyword>
<keyword evidence="11 19" id="KW-0460">Magnesium</keyword>
<feature type="binding site" evidence="22">
    <location>
        <position position="244"/>
    </location>
    <ligand>
        <name>Ca(2+)</name>
        <dbReference type="ChEBI" id="CHEBI:29108"/>
    </ligand>
</feature>
<feature type="binding site" evidence="21">
    <location>
        <position position="285"/>
    </location>
    <ligand>
        <name>substrate</name>
    </ligand>
</feature>
<dbReference type="GO" id="GO:0031683">
    <property type="term" value="F:G-protein beta/gamma-subunit complex binding"/>
    <property type="evidence" value="ECO:0007669"/>
    <property type="project" value="UniProtKB-UniRule"/>
</dbReference>
<name>A0A388K401_CHABU</name>
<feature type="binding site" evidence="22">
    <location>
        <position position="298"/>
    </location>
    <ligand>
        <name>Mg(2+)</name>
        <dbReference type="ChEBI" id="CHEBI:18420"/>
    </ligand>
</feature>
<dbReference type="GO" id="GO:0003924">
    <property type="term" value="F:GTPase activity"/>
    <property type="evidence" value="ECO:0007669"/>
    <property type="project" value="InterPro"/>
</dbReference>
<comment type="subunit">
    <text evidence="23">G proteins are composed of 3 units; alpha, beta and gamma. The alpha chain contains the guanine nucleotide binding site.</text>
</comment>
<comment type="cofactor">
    <cofactor evidence="1 22">
        <name>Ca(2+)</name>
        <dbReference type="ChEBI" id="CHEBI:29108"/>
    </cofactor>
</comment>
<keyword evidence="16" id="KW-0585">Phenylalanine catabolism</keyword>
<comment type="function">
    <text evidence="23">Guanine nucleotide-binding proteins (G proteins) are involved as modulators or transducers in various transmembrane signaling systems.</text>
</comment>
<keyword evidence="17 23" id="KW-0449">Lipoprotein</keyword>
<evidence type="ECO:0000256" key="3">
    <source>
        <dbReference type="ARBA" id="ARBA00004782"/>
    </source>
</evidence>
<feature type="binding site" evidence="18">
    <location>
        <position position="880"/>
    </location>
    <ligand>
        <name>GTP</name>
        <dbReference type="ChEBI" id="CHEBI:37565"/>
    </ligand>
</feature>
<feature type="domain" description="Fumarylacetoacetase N-terminal" evidence="25">
    <location>
        <begin position="19"/>
        <end position="145"/>
    </location>
</feature>
<keyword evidence="9" id="KW-0378">Hydrolase</keyword>
<comment type="caution">
    <text evidence="26">The sequence shown here is derived from an EMBL/GenBank/DDBJ whole genome shotgun (WGS) entry which is preliminary data.</text>
</comment>
<dbReference type="SUPFAM" id="SSF56529">
    <property type="entry name" value="FAH"/>
    <property type="match status" value="1"/>
</dbReference>
<dbReference type="OrthoDB" id="9971669at2759"/>
<feature type="binding site" evidence="22">
    <location>
        <position position="153"/>
    </location>
    <ligand>
        <name>Ca(2+)</name>
        <dbReference type="ChEBI" id="CHEBI:29108"/>
    </ligand>
</feature>
<evidence type="ECO:0000256" key="13">
    <source>
        <dbReference type="ARBA" id="ARBA00023134"/>
    </source>
</evidence>
<dbReference type="PRINTS" id="PR00318">
    <property type="entry name" value="GPROTEINA"/>
</dbReference>
<evidence type="ECO:0000256" key="23">
    <source>
        <dbReference type="RuleBase" id="RU368109"/>
    </source>
</evidence>
<feature type="domain" description="Fumarylacetoacetase-like C-terminal" evidence="24">
    <location>
        <begin position="152"/>
        <end position="459"/>
    </location>
</feature>
<dbReference type="GO" id="GO:0005834">
    <property type="term" value="C:heterotrimeric G-protein complex"/>
    <property type="evidence" value="ECO:0007669"/>
    <property type="project" value="UniProtKB-UniRule"/>
</dbReference>
<dbReference type="InterPro" id="IPR036462">
    <property type="entry name" value="Fumarylacetoacetase_N_sf"/>
</dbReference>
<dbReference type="GO" id="GO:0005525">
    <property type="term" value="F:GTP binding"/>
    <property type="evidence" value="ECO:0007669"/>
    <property type="project" value="UniProtKB-UniRule"/>
</dbReference>
<evidence type="ECO:0000256" key="21">
    <source>
        <dbReference type="PIRSR" id="PIRSR605959-2"/>
    </source>
</evidence>
<dbReference type="InterPro" id="IPR015377">
    <property type="entry name" value="Fumarylacetoacetase_N"/>
</dbReference>
<keyword evidence="13 18" id="KW-0342">GTP-binding</keyword>
<dbReference type="InterPro" id="IPR036663">
    <property type="entry name" value="Fumarylacetoacetase_C_sf"/>
</dbReference>
<feature type="binding site" evidence="18">
    <location>
        <begin position="813"/>
        <end position="816"/>
    </location>
    <ligand>
        <name>GTP</name>
        <dbReference type="ChEBI" id="CHEBI:37565"/>
    </ligand>
</feature>
<dbReference type="Gene3D" id="1.10.400.10">
    <property type="entry name" value="GI Alpha 1, domain 2-like"/>
    <property type="match status" value="1"/>
</dbReference>
<dbReference type="FunFam" id="3.40.50.300:FF:003800">
    <property type="entry name" value="Guanine nucleotide-binding protein G(k) subunit alpha"/>
    <property type="match status" value="1"/>
</dbReference>
<comment type="domain">
    <text evidence="23">The helical domain is required for self-activation.</text>
</comment>
<comment type="cofactor">
    <cofactor evidence="2 22">
        <name>Mg(2+)</name>
        <dbReference type="ChEBI" id="CHEBI:18420"/>
    </cofactor>
</comment>
<dbReference type="EMBL" id="BFEA01000054">
    <property type="protein sequence ID" value="GBG64746.1"/>
    <property type="molecule type" value="Genomic_DNA"/>
</dbReference>
<evidence type="ECO:0000256" key="8">
    <source>
        <dbReference type="ARBA" id="ARBA00022741"/>
    </source>
</evidence>
<evidence type="ECO:0000313" key="27">
    <source>
        <dbReference type="Proteomes" id="UP000265515"/>
    </source>
</evidence>
<dbReference type="CDD" id="cd00066">
    <property type="entry name" value="G-alpha"/>
    <property type="match status" value="1"/>
</dbReference>
<feature type="binding site" evidence="22">
    <location>
        <position position="278"/>
    </location>
    <ligand>
        <name>Ca(2+)</name>
        <dbReference type="ChEBI" id="CHEBI:29108"/>
    </ligand>
</feature>
<feature type="binding site" evidence="19">
    <location>
        <position position="722"/>
    </location>
    <ligand>
        <name>Mg(2+)</name>
        <dbReference type="ChEBI" id="CHEBI:18420"/>
    </ligand>
</feature>